<evidence type="ECO:0000256" key="4">
    <source>
        <dbReference type="ARBA" id="ARBA00022966"/>
    </source>
</evidence>
<keyword evidence="5" id="KW-1015">Disulfide bond</keyword>
<dbReference type="Proteomes" id="UP000694403">
    <property type="component" value="Unplaced"/>
</dbReference>
<evidence type="ECO:0000259" key="6">
    <source>
        <dbReference type="PROSITE" id="PS01178"/>
    </source>
</evidence>
<dbReference type="FunFam" id="2.60.40.1940:FF:000001">
    <property type="entry name" value="Complement component C3"/>
    <property type="match status" value="1"/>
</dbReference>
<dbReference type="PRINTS" id="PR00004">
    <property type="entry name" value="ANAPHYLATOXN"/>
</dbReference>
<dbReference type="Pfam" id="PF17789">
    <property type="entry name" value="MG4"/>
    <property type="match status" value="1"/>
</dbReference>
<dbReference type="Pfam" id="PF21308">
    <property type="entry name" value="C3_CUB2"/>
    <property type="match status" value="1"/>
</dbReference>
<dbReference type="InterPro" id="IPR040839">
    <property type="entry name" value="MG4"/>
</dbReference>
<evidence type="ECO:0000313" key="9">
    <source>
        <dbReference type="Proteomes" id="UP000694403"/>
    </source>
</evidence>
<dbReference type="Gene3D" id="1.20.91.20">
    <property type="entry name" value="Anaphylotoxins (complement system)"/>
    <property type="match status" value="1"/>
</dbReference>
<dbReference type="InterPro" id="IPR041555">
    <property type="entry name" value="MG3"/>
</dbReference>
<dbReference type="Pfam" id="PF01759">
    <property type="entry name" value="NTR"/>
    <property type="match status" value="1"/>
</dbReference>
<accession>A0A8C3TGJ3</accession>
<dbReference type="GO" id="GO:0006954">
    <property type="term" value="P:inflammatory response"/>
    <property type="evidence" value="ECO:0007669"/>
    <property type="project" value="InterPro"/>
</dbReference>
<dbReference type="InterPro" id="IPR011625">
    <property type="entry name" value="A2M_N_BRD"/>
</dbReference>
<dbReference type="Gene3D" id="1.50.10.20">
    <property type="match status" value="1"/>
</dbReference>
<dbReference type="SMART" id="SM01359">
    <property type="entry name" value="A2M_N_2"/>
    <property type="match status" value="1"/>
</dbReference>
<dbReference type="GO" id="GO:0006956">
    <property type="term" value="P:complement activation"/>
    <property type="evidence" value="ECO:0007669"/>
    <property type="project" value="InterPro"/>
</dbReference>
<dbReference type="PROSITE" id="PS01178">
    <property type="entry name" value="ANAPHYLATOXIN_2"/>
    <property type="match status" value="1"/>
</dbReference>
<dbReference type="InterPro" id="IPR036595">
    <property type="entry name" value="A-macroglobulin_rcpt-bd_sf"/>
</dbReference>
<dbReference type="InterPro" id="IPR002890">
    <property type="entry name" value="MG2"/>
</dbReference>
<dbReference type="InterPro" id="IPR013783">
    <property type="entry name" value="Ig-like_fold"/>
</dbReference>
<proteinExistence type="predicted"/>
<dbReference type="CDD" id="cd02896">
    <property type="entry name" value="complement_C3_C4_C5"/>
    <property type="match status" value="1"/>
</dbReference>
<dbReference type="SMART" id="SM01361">
    <property type="entry name" value="A2M_recep"/>
    <property type="match status" value="1"/>
</dbReference>
<dbReference type="Pfam" id="PF01821">
    <property type="entry name" value="ANATO"/>
    <property type="match status" value="1"/>
</dbReference>
<dbReference type="Pfam" id="PF07678">
    <property type="entry name" value="TED_complement"/>
    <property type="match status" value="1"/>
</dbReference>
<evidence type="ECO:0000256" key="1">
    <source>
        <dbReference type="ARBA" id="ARBA00004613"/>
    </source>
</evidence>
<reference evidence="8" key="1">
    <citation type="submission" date="2025-08" db="UniProtKB">
        <authorList>
            <consortium name="Ensembl"/>
        </authorList>
    </citation>
    <scope>IDENTIFICATION</scope>
</reference>
<dbReference type="Pfam" id="PF17791">
    <property type="entry name" value="MG3"/>
    <property type="match status" value="1"/>
</dbReference>
<evidence type="ECO:0000256" key="5">
    <source>
        <dbReference type="ARBA" id="ARBA00023157"/>
    </source>
</evidence>
<dbReference type="SMART" id="SM00643">
    <property type="entry name" value="C345C"/>
    <property type="match status" value="1"/>
</dbReference>
<dbReference type="SUPFAM" id="SSF48239">
    <property type="entry name" value="Terpenoid cyclases/Protein prenyltransferases"/>
    <property type="match status" value="1"/>
</dbReference>
<dbReference type="FunFam" id="2.40.50.120:FF:000013">
    <property type="entry name" value="Complement C3"/>
    <property type="match status" value="1"/>
</dbReference>
<dbReference type="InterPro" id="IPR008993">
    <property type="entry name" value="TIMP-like_OB-fold"/>
</dbReference>
<keyword evidence="3" id="KW-0732">Signal</keyword>
<dbReference type="Gene3D" id="2.60.40.1930">
    <property type="match status" value="3"/>
</dbReference>
<dbReference type="FunFam" id="2.60.40.1930:FF:000008">
    <property type="entry name" value="Complement C3"/>
    <property type="match status" value="1"/>
</dbReference>
<keyword evidence="9" id="KW-1185">Reference proteome</keyword>
<dbReference type="InterPro" id="IPR048848">
    <property type="entry name" value="C3_CUB2"/>
</dbReference>
<dbReference type="InterPro" id="IPR019742">
    <property type="entry name" value="MacrogloblnA2_CS"/>
</dbReference>
<keyword evidence="4" id="KW-0882">Thioester bond</keyword>
<dbReference type="Ensembl" id="ENSCSRT00000028635.1">
    <property type="protein sequence ID" value="ENSCSRP00000027507.1"/>
    <property type="gene ID" value="ENSCSRG00000020360.1"/>
</dbReference>
<dbReference type="InterPro" id="IPR011626">
    <property type="entry name" value="Alpha-macroglobulin_TED"/>
</dbReference>
<dbReference type="SMART" id="SM01360">
    <property type="entry name" value="A2M"/>
    <property type="match status" value="1"/>
</dbReference>
<protein>
    <submittedName>
        <fullName evidence="8">Uncharacterized protein</fullName>
    </submittedName>
</protein>
<reference evidence="8" key="2">
    <citation type="submission" date="2025-09" db="UniProtKB">
        <authorList>
            <consortium name="Ensembl"/>
        </authorList>
    </citation>
    <scope>IDENTIFICATION</scope>
</reference>
<dbReference type="GO" id="GO:0005615">
    <property type="term" value="C:extracellular space"/>
    <property type="evidence" value="ECO:0007669"/>
    <property type="project" value="InterPro"/>
</dbReference>
<dbReference type="PANTHER" id="PTHR11412:SF81">
    <property type="entry name" value="COMPLEMENT C3"/>
    <property type="match status" value="1"/>
</dbReference>
<dbReference type="PROSITE" id="PS00477">
    <property type="entry name" value="ALPHA_2_MACROGLOBULIN"/>
    <property type="match status" value="1"/>
</dbReference>
<dbReference type="Gene3D" id="2.60.40.10">
    <property type="entry name" value="Immunoglobulins"/>
    <property type="match status" value="2"/>
</dbReference>
<feature type="domain" description="Anaphylatoxin-like" evidence="6">
    <location>
        <begin position="696"/>
        <end position="731"/>
    </location>
</feature>
<dbReference type="Gene3D" id="2.60.40.690">
    <property type="entry name" value="Alpha-macroglobulin, receptor-binding domain"/>
    <property type="match status" value="1"/>
</dbReference>
<dbReference type="PANTHER" id="PTHR11412">
    <property type="entry name" value="MACROGLOBULIN / COMPLEMENT"/>
    <property type="match status" value="1"/>
</dbReference>
<dbReference type="SUPFAM" id="SSF50242">
    <property type="entry name" value="TIMP-like"/>
    <property type="match status" value="1"/>
</dbReference>
<feature type="domain" description="NTR" evidence="7">
    <location>
        <begin position="1538"/>
        <end position="1683"/>
    </location>
</feature>
<dbReference type="InterPro" id="IPR001840">
    <property type="entry name" value="Anaphylatoxn_comp_syst_dom"/>
</dbReference>
<dbReference type="PROSITE" id="PS50189">
    <property type="entry name" value="NTR"/>
    <property type="match status" value="1"/>
</dbReference>
<dbReference type="InterPro" id="IPR009048">
    <property type="entry name" value="A-macroglobulin_rcpt-bd"/>
</dbReference>
<organism evidence="8 9">
    <name type="scientific">Chelydra serpentina</name>
    <name type="common">Snapping turtle</name>
    <name type="synonym">Testudo serpentina</name>
    <dbReference type="NCBI Taxonomy" id="8475"/>
    <lineage>
        <taxon>Eukaryota</taxon>
        <taxon>Metazoa</taxon>
        <taxon>Chordata</taxon>
        <taxon>Craniata</taxon>
        <taxon>Vertebrata</taxon>
        <taxon>Euteleostomi</taxon>
        <taxon>Archelosauria</taxon>
        <taxon>Testudinata</taxon>
        <taxon>Testudines</taxon>
        <taxon>Cryptodira</taxon>
        <taxon>Durocryptodira</taxon>
        <taxon>Americhelydia</taxon>
        <taxon>Chelydroidea</taxon>
        <taxon>Chelydridae</taxon>
        <taxon>Chelydra</taxon>
    </lineage>
</organism>
<dbReference type="InterPro" id="IPR041425">
    <property type="entry name" value="C3/4/5_MG1"/>
</dbReference>
<dbReference type="InterPro" id="IPR018081">
    <property type="entry name" value="Anaphylatoxin_comp_syst"/>
</dbReference>
<keyword evidence="2" id="KW-0964">Secreted</keyword>
<dbReference type="InterPro" id="IPR050473">
    <property type="entry name" value="A2M/Complement_sys"/>
</dbReference>
<dbReference type="SUPFAM" id="SSF47686">
    <property type="entry name" value="Anaphylotoxins (complement system)"/>
    <property type="match status" value="1"/>
</dbReference>
<evidence type="ECO:0000313" key="8">
    <source>
        <dbReference type="Ensembl" id="ENSCSRP00000027507.1"/>
    </source>
</evidence>
<dbReference type="Pfam" id="PF01835">
    <property type="entry name" value="MG2"/>
    <property type="match status" value="1"/>
</dbReference>
<dbReference type="GO" id="GO:0004866">
    <property type="term" value="F:endopeptidase inhibitor activity"/>
    <property type="evidence" value="ECO:0007669"/>
    <property type="project" value="InterPro"/>
</dbReference>
<dbReference type="InterPro" id="IPR001134">
    <property type="entry name" value="Netrin_domain"/>
</dbReference>
<dbReference type="SMART" id="SM00104">
    <property type="entry name" value="ANATO"/>
    <property type="match status" value="1"/>
</dbReference>
<dbReference type="SMART" id="SM01419">
    <property type="entry name" value="Thiol-ester_cl"/>
    <property type="match status" value="1"/>
</dbReference>
<evidence type="ECO:0000256" key="2">
    <source>
        <dbReference type="ARBA" id="ARBA00022525"/>
    </source>
</evidence>
<dbReference type="InterPro" id="IPR047565">
    <property type="entry name" value="Alpha-macroglob_thiol-ester_cl"/>
</dbReference>
<dbReference type="InterPro" id="IPR018933">
    <property type="entry name" value="Netrin_module_non-TIMP"/>
</dbReference>
<evidence type="ECO:0000256" key="3">
    <source>
        <dbReference type="ARBA" id="ARBA00022729"/>
    </source>
</evidence>
<dbReference type="FunFam" id="1.50.10.20:FF:000008">
    <property type="entry name" value="Complement C3"/>
    <property type="match status" value="1"/>
</dbReference>
<dbReference type="FunFam" id="2.20.130.20:FF:000001">
    <property type="entry name" value="Complement C3"/>
    <property type="match status" value="1"/>
</dbReference>
<dbReference type="SUPFAM" id="SSF49410">
    <property type="entry name" value="Alpha-macroglobulin receptor domain"/>
    <property type="match status" value="1"/>
</dbReference>
<dbReference type="InterPro" id="IPR008930">
    <property type="entry name" value="Terpenoid_cyclase/PrenylTrfase"/>
</dbReference>
<dbReference type="Pfam" id="PF17790">
    <property type="entry name" value="MG1"/>
    <property type="match status" value="1"/>
</dbReference>
<dbReference type="Pfam" id="PF00207">
    <property type="entry name" value="A2M"/>
    <property type="match status" value="1"/>
</dbReference>
<comment type="subcellular location">
    <subcellularLocation>
        <location evidence="1">Secreted</location>
    </subcellularLocation>
</comment>
<dbReference type="Gene3D" id="2.60.40.1940">
    <property type="match status" value="1"/>
</dbReference>
<dbReference type="Pfam" id="PF07703">
    <property type="entry name" value="A2M_BRD"/>
    <property type="match status" value="1"/>
</dbReference>
<evidence type="ECO:0000259" key="7">
    <source>
        <dbReference type="PROSITE" id="PS50189"/>
    </source>
</evidence>
<dbReference type="Gene3D" id="2.20.130.20">
    <property type="match status" value="1"/>
</dbReference>
<dbReference type="FunFam" id="2.60.40.10:FF:000155">
    <property type="entry name" value="complement C3 isoform X1"/>
    <property type="match status" value="1"/>
</dbReference>
<dbReference type="CDD" id="cd00017">
    <property type="entry name" value="ANATO"/>
    <property type="match status" value="1"/>
</dbReference>
<dbReference type="Gene3D" id="2.60.120.1540">
    <property type="match status" value="1"/>
</dbReference>
<dbReference type="InterPro" id="IPR000020">
    <property type="entry name" value="Anaphylatoxin/fibulin"/>
</dbReference>
<dbReference type="Pfam" id="PF07677">
    <property type="entry name" value="A2M_recep"/>
    <property type="match status" value="1"/>
</dbReference>
<dbReference type="InterPro" id="IPR001599">
    <property type="entry name" value="Macroglobln_a2"/>
</dbReference>
<dbReference type="Gene3D" id="6.20.50.160">
    <property type="match status" value="1"/>
</dbReference>
<dbReference type="FunFam" id="2.60.40.1930:FF:000006">
    <property type="entry name" value="Complement C3"/>
    <property type="match status" value="1"/>
</dbReference>
<dbReference type="PROSITE" id="PS01177">
    <property type="entry name" value="ANAPHYLATOXIN_1"/>
    <property type="match status" value="1"/>
</dbReference>
<dbReference type="Gene3D" id="2.40.50.120">
    <property type="match status" value="1"/>
</dbReference>
<sequence length="1685" mass="185797">MFLGEVASSGAMGGSAVYLLAVFAFSLSAVSHSQPLCTLITPSVLRVESEEMVIVEAHGHHSPIEARITVYDFPQKKNALVSTTVSLNPGNGMMNSAKIKVPAQLLPKDAQKKQYVYIEAKSSLFTLEKVVLLSLHSGYIFIQTDKTIYTPGSTVRYRLFTVGHMLDPILKVVSVELMNPDGIIVEKNTVSSMDQGGIISRSYKIPDIVNSGVWKIVSKYEHAPQEAFTAEFEVKEYVLPSFEVTLEPSQKFFLVDQNELSIDITAKFLYGKPVQGQAYALFGVMVDNEKRSIVNSLNKVPIKDGKGCAKLTKEMLRSRFPNPSELLGHSIYVTVTVLTDTGSDMVEAEKSGIRIVTSPYKIRFSRSATYFKPGLPFTLAVSVVNADGSPAPQVPVRSGTGASGLTQADGTVQLAINTPADATQLSVKVETVVPNLRQEHQSSAVWAMVAYGSQGGSRNYLHISVPATQLQPGNTLPVSFSLRNSNADVQRQIHYFTYLILNKGKIIRAGRQARQAGQTLVTMFLPITPDLIPSFRIVAYYQVGQKEIVADSVWLDVQDSCMGTLKVTGATEEDNDVQVPGGTMNLRVKGDPGARVGLVAVDKAVYVLNRKYKFSQAKIWDAVEKSDTGCTPGSGKDHVGVFADAGLLLQTNVGIETPQRAESRCSQPARLRRSPLISEKKAAKARQYPSQRLRKCCQDGMQENPMGYSCDRRAKYVLEGGECVQAFLECCKHIFERSVKIHTRVLYSKVMLVSAVPPLSPGRSREPVDEVAEDGEYLADEDIVSRSQFAESWLWQMELLPQKADPDGLASTTVPVYLEDSITTWEVLAVSLSGTRGICVADPYEITVMKQFFIDLRLPYSVVRNEQVAIRAVLYNYAPRALQIRVELMYSEKVCSSSRRDSRFQQELVIQAGASRAVSYVIIPLELGEVEIEVRGAIRGLPIADGVKKKLRVVPEGMKIFKNIKSVLLDPTARGSASGEQLETIGPVDMSNVVPNTEPVTFVSVKGDIVGDTVENSIDGANLKHLIQVPAGCGEQNMIGMTPAVIATIYLDSSKQWEKLGVERRAEAIKFITRGYTQQLAYRKADNSYAAFTNRPASTWLTAYVVKVFALAYELIAIDPEVLCGAVKWLILQKQKPDGVFQEDAPVIHGEMVGGYQGSEPDASLTAFVVIAMVEARDACQQYVDSLGRSITKAGDYLARRVKDLKKTYSVAITSYALALLGHTEAGERLMALSTGGTHWADPQSRLYSIESTSYALLALLKQKRLELTGPVVRWLTEQRYYGGGYGSTQATIMVFQALAQYQMDASDTKDTALDVTINLPGRSRPLLWRINRDNAMVARTERTKLTDGFTVSAKGHGRGTLSVMTVYYTPLTEGAAACKKFDFSVSVQRAPDAKKPEGTLASVFIQICMRFLGAVDSTMTILDVSMPTGFSPDMDDLDKLTNRVDKYISKFELDTDLSERGSLILYLDKVSSKETDCLKFKAHQHFEVGLIQPAAVTVYEYYSLENRCTKFYHPTQDSGLLKVLCEEDACRCMEEKCSLIKKFKQPPTDISVRIEAACEAGVDYVYKAQLVKVEQNGMYNYFTMRIVQVIKEGTEQGIQGKTRRFISPVACKATLNLLENSSYLIWGLSSDLWDLKTEMAYLLGSGSWVELWPNTVECQQGQFHALCKGLQAFAQHMVTNGCPS</sequence>
<name>A0A8C3TGJ3_CHESE</name>